<keyword evidence="2" id="KW-0547">Nucleotide-binding</keyword>
<evidence type="ECO:0000256" key="3">
    <source>
        <dbReference type="ARBA" id="ARBA00022801"/>
    </source>
</evidence>
<dbReference type="AlphaFoldDB" id="A0A0K0E4C6"/>
<dbReference type="STRING" id="6248.A0A0K0E4C6"/>
<evidence type="ECO:0000313" key="8">
    <source>
        <dbReference type="WBParaSite" id="SSTP_0000434500.1"/>
    </source>
</evidence>
<evidence type="ECO:0000256" key="4">
    <source>
        <dbReference type="ARBA" id="ARBA00022806"/>
    </source>
</evidence>
<proteinExistence type="inferred from homology"/>
<dbReference type="Pfam" id="PF13086">
    <property type="entry name" value="AAA_11"/>
    <property type="match status" value="2"/>
</dbReference>
<dbReference type="GO" id="GO:0016787">
    <property type="term" value="F:hydrolase activity"/>
    <property type="evidence" value="ECO:0007669"/>
    <property type="project" value="UniProtKB-KW"/>
</dbReference>
<dbReference type="CDD" id="cd18808">
    <property type="entry name" value="SF1_C_Upf1"/>
    <property type="match status" value="1"/>
</dbReference>
<dbReference type="GO" id="GO:0005524">
    <property type="term" value="F:ATP binding"/>
    <property type="evidence" value="ECO:0007669"/>
    <property type="project" value="UniProtKB-KW"/>
</dbReference>
<dbReference type="WBParaSite" id="TCONS_00014919.p1">
    <property type="protein sequence ID" value="TCONS_00014919.p1"/>
    <property type="gene ID" value="XLOC_010127"/>
</dbReference>
<dbReference type="InterPro" id="IPR050534">
    <property type="entry name" value="Coronavir_polyprotein_1ab"/>
</dbReference>
<feature type="domain" description="AAA+ ATPase" evidence="6">
    <location>
        <begin position="235"/>
        <end position="505"/>
    </location>
</feature>
<name>A0A0K0E4C6_STRER</name>
<dbReference type="PANTHER" id="PTHR43788:SF16">
    <property type="entry name" value="HELICASE WITH ZINC FINGER 2"/>
    <property type="match status" value="1"/>
</dbReference>
<dbReference type="PANTHER" id="PTHR43788">
    <property type="entry name" value="DNA2/NAM7 HELICASE FAMILY MEMBER"/>
    <property type="match status" value="1"/>
</dbReference>
<evidence type="ECO:0000256" key="2">
    <source>
        <dbReference type="ARBA" id="ARBA00022741"/>
    </source>
</evidence>
<organism evidence="8">
    <name type="scientific">Strongyloides stercoralis</name>
    <name type="common">Threadworm</name>
    <dbReference type="NCBI Taxonomy" id="6248"/>
    <lineage>
        <taxon>Eukaryota</taxon>
        <taxon>Metazoa</taxon>
        <taxon>Ecdysozoa</taxon>
        <taxon>Nematoda</taxon>
        <taxon>Chromadorea</taxon>
        <taxon>Rhabditida</taxon>
        <taxon>Tylenchina</taxon>
        <taxon>Panagrolaimomorpha</taxon>
        <taxon>Strongyloidoidea</taxon>
        <taxon>Strongyloididae</taxon>
        <taxon>Strongyloides</taxon>
    </lineage>
</organism>
<keyword evidence="3" id="KW-0378">Hydrolase</keyword>
<evidence type="ECO:0000313" key="7">
    <source>
        <dbReference type="Proteomes" id="UP000035681"/>
    </source>
</evidence>
<keyword evidence="4" id="KW-0347">Helicase</keyword>
<dbReference type="InterPro" id="IPR041677">
    <property type="entry name" value="DNA2/NAM7_AAA_11"/>
</dbReference>
<dbReference type="Pfam" id="PF13087">
    <property type="entry name" value="AAA_12"/>
    <property type="match status" value="1"/>
</dbReference>
<dbReference type="InterPro" id="IPR027417">
    <property type="entry name" value="P-loop_NTPase"/>
</dbReference>
<comment type="similarity">
    <text evidence="1">Belongs to the DNA2/NAM7 helicase family.</text>
</comment>
<dbReference type="InterPro" id="IPR041679">
    <property type="entry name" value="DNA2/NAM7-like_C"/>
</dbReference>
<dbReference type="GO" id="GO:0043139">
    <property type="term" value="F:5'-3' DNA helicase activity"/>
    <property type="evidence" value="ECO:0007669"/>
    <property type="project" value="TreeGrafter"/>
</dbReference>
<dbReference type="WBParaSite" id="SSTP_0000434500.1">
    <property type="protein sequence ID" value="SSTP_0000434500.1"/>
    <property type="gene ID" value="SSTP_0000434500"/>
</dbReference>
<dbReference type="Proteomes" id="UP000035681">
    <property type="component" value="Unplaced"/>
</dbReference>
<keyword evidence="7" id="KW-1185">Reference proteome</keyword>
<evidence type="ECO:0000313" key="9">
    <source>
        <dbReference type="WBParaSite" id="TCONS_00014919.p1"/>
    </source>
</evidence>
<keyword evidence="5" id="KW-0067">ATP-binding</keyword>
<dbReference type="SUPFAM" id="SSF52540">
    <property type="entry name" value="P-loop containing nucleoside triphosphate hydrolases"/>
    <property type="match status" value="1"/>
</dbReference>
<evidence type="ECO:0000256" key="5">
    <source>
        <dbReference type="ARBA" id="ARBA00022840"/>
    </source>
</evidence>
<dbReference type="InterPro" id="IPR003593">
    <property type="entry name" value="AAA+_ATPase"/>
</dbReference>
<dbReference type="InterPro" id="IPR047187">
    <property type="entry name" value="SF1_C_Upf1"/>
</dbReference>
<dbReference type="Gene3D" id="3.40.50.300">
    <property type="entry name" value="P-loop containing nucleotide triphosphate hydrolases"/>
    <property type="match status" value="2"/>
</dbReference>
<accession>A0A0K0E4C6</accession>
<evidence type="ECO:0000259" key="6">
    <source>
        <dbReference type="SMART" id="SM00382"/>
    </source>
</evidence>
<protein>
    <submittedName>
        <fullName evidence="8 9">AAA domain-containing protein</fullName>
    </submittedName>
</protein>
<evidence type="ECO:0000256" key="1">
    <source>
        <dbReference type="ARBA" id="ARBA00007913"/>
    </source>
</evidence>
<dbReference type="SMART" id="SM00382">
    <property type="entry name" value="AAA"/>
    <property type="match status" value="1"/>
</dbReference>
<sequence length="654" mass="75062">MISRVNYFLRFSNLKNYNFVIRNLSSKKKKLIKPKDTSIPALFKQKLDSAKKLLKDEIDFVEKPSVKDIGDSSKERNDEEFTNRKVKVSNAIFDSIHGKVVEVFNEEFIGKNNNKLKLGYPFVLKIYDFNIDTVVLKFDPVFGKLRLKIIDKNVDWNIIRKNEECKLLPSNRNTLTNVLKFISDTNFFTLPGWNTMKCIYGGEGVPVAYSDRGLKFTQSLNASQQNAVKASLNSKRNIVCISGPPGTGKTQVISEIIRQLQKKKKKILIVGPRKDVLTNILKYFDSSNLNGCCMFDEDKHSFDSKLKSHRKFDDLHLVSNVINDIKNNNDASTDMSKFFKIAQDLSITMKLNIIRSSKIIYTTTGRNIMGLLATADFIPDVVLFDEASQILEPVSWRYLLNGQRSIVVGDPNQLTTSLNSENKTDNPMLQTSIVEYLWKNLPTSCKVLLNCQYRTNEKIIKWSSKTFYNNEMYADDSNKNIVLSDISGIDKKSRFNHPVVVFDSKDCRKFYESRLNTSYINYNEASVCVKYIKFLLKNGIKKRDIGVITPYSAQRQELEKHLEDVKVSTVDGFQGQEKEVIVFCFVRNNRYKEIGFLSNEKRMNVALTRSRRQFVFIGNTDMLSCTESFKELRDCLVSAGPTINADKYLLETES</sequence>
<reference evidence="8" key="1">
    <citation type="submission" date="2015-08" db="UniProtKB">
        <authorList>
            <consortium name="WormBaseParasite"/>
        </authorList>
    </citation>
    <scope>IDENTIFICATION</scope>
</reference>